<gene>
    <name evidence="2" type="ORF">T12_2386</name>
</gene>
<accession>A0A0V0ZY65</accession>
<dbReference type="EMBL" id="JYDQ01000058">
    <property type="protein sequence ID" value="KRY17670.1"/>
    <property type="molecule type" value="Genomic_DNA"/>
</dbReference>
<evidence type="ECO:0000313" key="2">
    <source>
        <dbReference type="EMBL" id="KRY17670.1"/>
    </source>
</evidence>
<proteinExistence type="predicted"/>
<dbReference type="AlphaFoldDB" id="A0A0V0ZY65"/>
<dbReference type="Proteomes" id="UP000054783">
    <property type="component" value="Unassembled WGS sequence"/>
</dbReference>
<keyword evidence="3" id="KW-1185">Reference proteome</keyword>
<organism evidence="2 3">
    <name type="scientific">Trichinella patagoniensis</name>
    <dbReference type="NCBI Taxonomy" id="990121"/>
    <lineage>
        <taxon>Eukaryota</taxon>
        <taxon>Metazoa</taxon>
        <taxon>Ecdysozoa</taxon>
        <taxon>Nematoda</taxon>
        <taxon>Enoplea</taxon>
        <taxon>Dorylaimia</taxon>
        <taxon>Trichinellida</taxon>
        <taxon>Trichinellidae</taxon>
        <taxon>Trichinella</taxon>
    </lineage>
</organism>
<reference evidence="2 3" key="1">
    <citation type="submission" date="2015-01" db="EMBL/GenBank/DDBJ databases">
        <title>Evolution of Trichinella species and genotypes.</title>
        <authorList>
            <person name="Korhonen P.K."/>
            <person name="Edoardo P."/>
            <person name="Giuseppe L.R."/>
            <person name="Gasser R.B."/>
        </authorList>
    </citation>
    <scope>NUCLEOTIDE SEQUENCE [LARGE SCALE GENOMIC DNA]</scope>
    <source>
        <strain evidence="2">ISS2496</strain>
    </source>
</reference>
<evidence type="ECO:0000256" key="1">
    <source>
        <dbReference type="SAM" id="MobiDB-lite"/>
    </source>
</evidence>
<protein>
    <submittedName>
        <fullName evidence="2">Uncharacterized protein</fullName>
    </submittedName>
</protein>
<evidence type="ECO:0000313" key="3">
    <source>
        <dbReference type="Proteomes" id="UP000054783"/>
    </source>
</evidence>
<comment type="caution">
    <text evidence="2">The sequence shown here is derived from an EMBL/GenBank/DDBJ whole genome shotgun (WGS) entry which is preliminary data.</text>
</comment>
<name>A0A0V0ZY65_9BILA</name>
<sequence length="114" mass="12928">MEKVQQNTTIRQNSQFADKKSKNISTYQAKTNVVNAQRQINPTFVLAFAFSASKTTQLPTTTTTRSLFPINPMELLSTSRANKRATLSFDALLPLHFRRNWQRGALIASGQLRR</sequence>
<feature type="compositionally biased region" description="Polar residues" evidence="1">
    <location>
        <begin position="1"/>
        <end position="16"/>
    </location>
</feature>
<feature type="region of interest" description="Disordered" evidence="1">
    <location>
        <begin position="1"/>
        <end position="21"/>
    </location>
</feature>